<evidence type="ECO:0000313" key="4">
    <source>
        <dbReference type="Proteomes" id="UP000258309"/>
    </source>
</evidence>
<dbReference type="PANTHER" id="PTHR37984">
    <property type="entry name" value="PROTEIN CBG26694"/>
    <property type="match status" value="1"/>
</dbReference>
<name>A0A3E2HC72_SCYLI</name>
<dbReference type="GO" id="GO:0003723">
    <property type="term" value="F:RNA binding"/>
    <property type="evidence" value="ECO:0007669"/>
    <property type="project" value="UniProtKB-KW"/>
</dbReference>
<dbReference type="PANTHER" id="PTHR37984:SF5">
    <property type="entry name" value="PROTEIN NYNRIN-LIKE"/>
    <property type="match status" value="1"/>
</dbReference>
<organism evidence="3 4">
    <name type="scientific">Scytalidium lignicola</name>
    <name type="common">Hyphomycete</name>
    <dbReference type="NCBI Taxonomy" id="5539"/>
    <lineage>
        <taxon>Eukaryota</taxon>
        <taxon>Fungi</taxon>
        <taxon>Dikarya</taxon>
        <taxon>Ascomycota</taxon>
        <taxon>Pezizomycotina</taxon>
        <taxon>Leotiomycetes</taxon>
        <taxon>Leotiomycetes incertae sedis</taxon>
        <taxon>Scytalidium</taxon>
    </lineage>
</organism>
<dbReference type="Pfam" id="PF17921">
    <property type="entry name" value="Integrase_H2C2"/>
    <property type="match status" value="1"/>
</dbReference>
<dbReference type="OrthoDB" id="3439533at2759"/>
<dbReference type="PROSITE" id="PS50994">
    <property type="entry name" value="INTEGRASE"/>
    <property type="match status" value="1"/>
</dbReference>
<evidence type="ECO:0000259" key="2">
    <source>
        <dbReference type="PROSITE" id="PS50994"/>
    </source>
</evidence>
<proteinExistence type="predicted"/>
<keyword evidence="4" id="KW-1185">Reference proteome</keyword>
<dbReference type="InterPro" id="IPR001584">
    <property type="entry name" value="Integrase_cat-core"/>
</dbReference>
<feature type="non-terminal residue" evidence="3">
    <location>
        <position position="1"/>
    </location>
</feature>
<dbReference type="Proteomes" id="UP000258309">
    <property type="component" value="Unassembled WGS sequence"/>
</dbReference>
<dbReference type="SUPFAM" id="SSF53098">
    <property type="entry name" value="Ribonuclease H-like"/>
    <property type="match status" value="1"/>
</dbReference>
<comment type="caution">
    <text evidence="3">The sequence shown here is derived from an EMBL/GenBank/DDBJ whole genome shotgun (WGS) entry which is preliminary data.</text>
</comment>
<dbReference type="InterPro" id="IPR041588">
    <property type="entry name" value="Integrase_H2C2"/>
</dbReference>
<dbReference type="AlphaFoldDB" id="A0A3E2HC72"/>
<dbReference type="GO" id="GO:0005634">
    <property type="term" value="C:nucleus"/>
    <property type="evidence" value="ECO:0007669"/>
    <property type="project" value="UniProtKB-ARBA"/>
</dbReference>
<dbReference type="InterPro" id="IPR012337">
    <property type="entry name" value="RNaseH-like_sf"/>
</dbReference>
<protein>
    <recommendedName>
        <fullName evidence="2">Integrase catalytic domain-containing protein</fullName>
    </recommendedName>
</protein>
<dbReference type="GO" id="GO:0015074">
    <property type="term" value="P:DNA integration"/>
    <property type="evidence" value="ECO:0007669"/>
    <property type="project" value="InterPro"/>
</dbReference>
<dbReference type="STRING" id="5539.A0A3E2HC72"/>
<accession>A0A3E2HC72</accession>
<evidence type="ECO:0000256" key="1">
    <source>
        <dbReference type="ARBA" id="ARBA00022884"/>
    </source>
</evidence>
<dbReference type="InterPro" id="IPR050951">
    <property type="entry name" value="Retrovirus_Pol_polyprotein"/>
</dbReference>
<dbReference type="OMA" id="TINCAPV"/>
<feature type="non-terminal residue" evidence="3">
    <location>
        <position position="448"/>
    </location>
</feature>
<dbReference type="InterPro" id="IPR036397">
    <property type="entry name" value="RNaseH_sf"/>
</dbReference>
<feature type="domain" description="Integrase catalytic" evidence="2">
    <location>
        <begin position="150"/>
        <end position="314"/>
    </location>
</feature>
<dbReference type="EMBL" id="NCSJ02000092">
    <property type="protein sequence ID" value="RFU30752.1"/>
    <property type="molecule type" value="Genomic_DNA"/>
</dbReference>
<gene>
    <name evidence="3" type="ORF">B7463_g5574</name>
</gene>
<evidence type="ECO:0000313" key="3">
    <source>
        <dbReference type="EMBL" id="RFU30752.1"/>
    </source>
</evidence>
<dbReference type="Gene3D" id="1.10.340.70">
    <property type="match status" value="1"/>
</dbReference>
<reference evidence="3 4" key="1">
    <citation type="submission" date="2018-05" db="EMBL/GenBank/DDBJ databases">
        <title>Draft genome sequence of Scytalidium lignicola DSM 105466, a ubiquitous saprotrophic fungus.</title>
        <authorList>
            <person name="Buettner E."/>
            <person name="Gebauer A.M."/>
            <person name="Hofrichter M."/>
            <person name="Liers C."/>
            <person name="Kellner H."/>
        </authorList>
    </citation>
    <scope>NUCLEOTIDE SEQUENCE [LARGE SCALE GENOMIC DNA]</scope>
    <source>
        <strain evidence="3 4">DSM 105466</strain>
    </source>
</reference>
<keyword evidence="1" id="KW-0694">RNA-binding</keyword>
<sequence length="448" mass="51577">MATVESINPFPNDVRNAFQEYITSDTYINRDRIQPQHWQRIHVFVDNPTLKPDNQTDANIKYQAIHHFELIDRKLYRQPDAHHPDPRYVVPENEIFDVIATEHLKLLHAGRNKVWPVIERKYHGIKRADVEWVIKRCKNCTLNRPVTTKAPLEPIVSERAFERVQADLIDMRHEPSSQYKWILHIKDHFGKYSQLYTLKSKESKPIAQAFAQFIMAFLPLKIVQCDNSKEFKGAFFILLRKYGIRIINRKPRSSQTQGLVEQANGVVEAKIRAWKMDNSSTEWADGLVEITLAINTQKHLTINCAPVELLFRDCSTYIDWLDSQKRKDPAIRVLQEDSNEALIYALDSEPELMVTTQSNVLANPQVLTIGHSRVDIDIHSQSHSQVIMRISPKSGSEINIRITPPIRNSPEQWFDIETNIQASIKVESSITTTTATTATAIQSTDLVI</sequence>
<dbReference type="Gene3D" id="3.30.420.10">
    <property type="entry name" value="Ribonuclease H-like superfamily/Ribonuclease H"/>
    <property type="match status" value="1"/>
</dbReference>